<dbReference type="PANTHER" id="PTHR30023:SF0">
    <property type="entry name" value="PENICILLIN-SENSITIVE CARBOXYPEPTIDASE A"/>
    <property type="match status" value="1"/>
</dbReference>
<gene>
    <name evidence="3" type="primary">dacB</name>
    <name evidence="3" type="ORF">EDM58_08220</name>
</gene>
<keyword evidence="3" id="KW-0121">Carboxypeptidase</keyword>
<comment type="similarity">
    <text evidence="1">Belongs to the peptidase S13 family.</text>
</comment>
<keyword evidence="2 3" id="KW-0378">Hydrolase</keyword>
<dbReference type="EMBL" id="RHHT01000015">
    <property type="protein sequence ID" value="RNB80815.1"/>
    <property type="molecule type" value="Genomic_DNA"/>
</dbReference>
<sequence>MAKSYDESTIPSLQDQLDGIISRVEQTGASIGVLIKSLDRPADQAILYPHDADKLFTPASNTKILTVLTALLRLGGEFRYQTEVACTGDLRENGVLKGDLYIKGYGDPTLHTGEPFQVHAGVSLSDIVASIRQKNIREINGNIVVDASYFDDQRLGDGWAWDYESEYYSAQTSALSVNRGVVQVHYRPGEAPGDRVEVSLTPKTSYVQLRVDAKTVPAGEPNTLQIGRQRGTNEICVSGNLPVAVEGSHFVTVDDPALLVGTLLKELLEEAGVVLSAACQVQQGIVPDQSDQIALCESAPLKEIVKHLNKTSDNHYAEMLLKTMGAILKGEGSAQAGIQVVRETLQELGVDSRYELRDGSGLSPYNLISPRQVLTVLEAMMDTSEYENLLHSFPIIGVDGTLESRLKDHPLCGQVKAKTGSLVSVSSLSGYATLPSGERVVFSILGNRYPGDTDYLKEQEDRILQALAAF</sequence>
<dbReference type="InterPro" id="IPR012338">
    <property type="entry name" value="Beta-lactam/transpept-like"/>
</dbReference>
<dbReference type="Pfam" id="PF02113">
    <property type="entry name" value="Peptidase_S13"/>
    <property type="match status" value="1"/>
</dbReference>
<dbReference type="Proteomes" id="UP000281915">
    <property type="component" value="Unassembled WGS sequence"/>
</dbReference>
<dbReference type="AlphaFoldDB" id="A0A3M8D0Y2"/>
<evidence type="ECO:0000313" key="4">
    <source>
        <dbReference type="Proteomes" id="UP000281915"/>
    </source>
</evidence>
<dbReference type="GO" id="GO:0006508">
    <property type="term" value="P:proteolysis"/>
    <property type="evidence" value="ECO:0007669"/>
    <property type="project" value="InterPro"/>
</dbReference>
<dbReference type="EC" id="3.4.16.4" evidence="3"/>
<dbReference type="PANTHER" id="PTHR30023">
    <property type="entry name" value="D-ALANYL-D-ALANINE CARBOXYPEPTIDASE"/>
    <property type="match status" value="1"/>
</dbReference>
<dbReference type="GO" id="GO:0009002">
    <property type="term" value="F:serine-type D-Ala-D-Ala carboxypeptidase activity"/>
    <property type="evidence" value="ECO:0007669"/>
    <property type="project" value="UniProtKB-EC"/>
</dbReference>
<dbReference type="Gene3D" id="3.40.710.10">
    <property type="entry name" value="DD-peptidase/beta-lactamase superfamily"/>
    <property type="match status" value="1"/>
</dbReference>
<keyword evidence="3" id="KW-0645">Protease</keyword>
<dbReference type="Gene3D" id="3.50.80.20">
    <property type="entry name" value="D-Ala-D-Ala carboxypeptidase C, peptidase S13"/>
    <property type="match status" value="1"/>
</dbReference>
<dbReference type="InterPro" id="IPR000667">
    <property type="entry name" value="Peptidase_S13"/>
</dbReference>
<dbReference type="NCBIfam" id="TIGR00666">
    <property type="entry name" value="PBP4"/>
    <property type="match status" value="1"/>
</dbReference>
<comment type="caution">
    <text evidence="3">The sequence shown here is derived from an EMBL/GenBank/DDBJ whole genome shotgun (WGS) entry which is preliminary data.</text>
</comment>
<name>A0A3M8D0Y2_9BACL</name>
<evidence type="ECO:0000256" key="1">
    <source>
        <dbReference type="ARBA" id="ARBA00006096"/>
    </source>
</evidence>
<dbReference type="RefSeq" id="WP_122912903.1">
    <property type="nucleotide sequence ID" value="NZ_RHHT01000015.1"/>
</dbReference>
<proteinExistence type="inferred from homology"/>
<evidence type="ECO:0000256" key="2">
    <source>
        <dbReference type="ARBA" id="ARBA00022801"/>
    </source>
</evidence>
<organism evidence="3 4">
    <name type="scientific">Brevibacillus panacihumi</name>
    <dbReference type="NCBI Taxonomy" id="497735"/>
    <lineage>
        <taxon>Bacteria</taxon>
        <taxon>Bacillati</taxon>
        <taxon>Bacillota</taxon>
        <taxon>Bacilli</taxon>
        <taxon>Bacillales</taxon>
        <taxon>Paenibacillaceae</taxon>
        <taxon>Brevibacillus</taxon>
    </lineage>
</organism>
<dbReference type="PRINTS" id="PR00922">
    <property type="entry name" value="DADACBPTASE3"/>
</dbReference>
<dbReference type="GO" id="GO:0000270">
    <property type="term" value="P:peptidoglycan metabolic process"/>
    <property type="evidence" value="ECO:0007669"/>
    <property type="project" value="TreeGrafter"/>
</dbReference>
<reference evidence="3 4" key="1">
    <citation type="submission" date="2018-10" db="EMBL/GenBank/DDBJ databases">
        <title>Phylogenomics of Brevibacillus.</title>
        <authorList>
            <person name="Dunlap C."/>
        </authorList>
    </citation>
    <scope>NUCLEOTIDE SEQUENCE [LARGE SCALE GENOMIC DNA]</scope>
    <source>
        <strain evidence="3 4">JCM 15085</strain>
    </source>
</reference>
<accession>A0A3M8D0Y2</accession>
<protein>
    <submittedName>
        <fullName evidence="3">D-alanyl-D-alanine carboxypeptidase/D-alanyl-D-alanine-endopeptidase</fullName>
        <ecNumber evidence="3">3.4.16.4</ecNumber>
    </submittedName>
</protein>
<evidence type="ECO:0000313" key="3">
    <source>
        <dbReference type="EMBL" id="RNB80815.1"/>
    </source>
</evidence>
<dbReference type="SUPFAM" id="SSF56601">
    <property type="entry name" value="beta-lactamase/transpeptidase-like"/>
    <property type="match status" value="1"/>
</dbReference>